<proteinExistence type="predicted"/>
<protein>
    <submittedName>
        <fullName evidence="1">Uncharacterized protein</fullName>
    </submittedName>
</protein>
<dbReference type="InterPro" id="IPR009199">
    <property type="entry name" value="PhoPQ-act_pathogen-rel_PqaA"/>
</dbReference>
<dbReference type="PANTHER" id="PTHR31497">
    <property type="entry name" value="AUTOCRINE PROLIFERATION REPRESSOR PROTEIN A"/>
    <property type="match status" value="1"/>
</dbReference>
<evidence type="ECO:0000313" key="1">
    <source>
        <dbReference type="EMBL" id="GMH89197.1"/>
    </source>
</evidence>
<name>A0A9W7BKA7_9STRA</name>
<dbReference type="Proteomes" id="UP001165085">
    <property type="component" value="Unassembled WGS sequence"/>
</dbReference>
<gene>
    <name evidence="1" type="ORF">TrST_g12974</name>
</gene>
<dbReference type="Pfam" id="PF10142">
    <property type="entry name" value="PhoPQ_related"/>
    <property type="match status" value="1"/>
</dbReference>
<keyword evidence="2" id="KW-1185">Reference proteome</keyword>
<evidence type="ECO:0000313" key="2">
    <source>
        <dbReference type="Proteomes" id="UP001165085"/>
    </source>
</evidence>
<dbReference type="AlphaFoldDB" id="A0A9W7BKA7"/>
<dbReference type="EMBL" id="BRXY01000353">
    <property type="protein sequence ID" value="GMH89197.1"/>
    <property type="molecule type" value="Genomic_DNA"/>
</dbReference>
<accession>A0A9W7BKA7</accession>
<reference evidence="2" key="1">
    <citation type="journal article" date="2023" name="Commun. Biol.">
        <title>Genome analysis of Parmales, the sister group of diatoms, reveals the evolutionary specialization of diatoms from phago-mixotrophs to photoautotrophs.</title>
        <authorList>
            <person name="Ban H."/>
            <person name="Sato S."/>
            <person name="Yoshikawa S."/>
            <person name="Yamada K."/>
            <person name="Nakamura Y."/>
            <person name="Ichinomiya M."/>
            <person name="Sato N."/>
            <person name="Blanc-Mathieu R."/>
            <person name="Endo H."/>
            <person name="Kuwata A."/>
            <person name="Ogata H."/>
        </authorList>
    </citation>
    <scope>NUCLEOTIDE SEQUENCE [LARGE SCALE GENOMIC DNA]</scope>
    <source>
        <strain evidence="2">NIES 3701</strain>
    </source>
</reference>
<dbReference type="OrthoDB" id="2020799at2759"/>
<comment type="caution">
    <text evidence="1">The sequence shown here is derived from an EMBL/GenBank/DDBJ whole genome shotgun (WGS) entry which is preliminary data.</text>
</comment>
<organism evidence="1 2">
    <name type="scientific">Triparma strigata</name>
    <dbReference type="NCBI Taxonomy" id="1606541"/>
    <lineage>
        <taxon>Eukaryota</taxon>
        <taxon>Sar</taxon>
        <taxon>Stramenopiles</taxon>
        <taxon>Ochrophyta</taxon>
        <taxon>Bolidophyceae</taxon>
        <taxon>Parmales</taxon>
        <taxon>Triparmaceae</taxon>
        <taxon>Triparma</taxon>
    </lineage>
</organism>
<sequence>MYIITPSNLPESQEFAHLYITGGKNTDVPSATSEDILACADLAMGMRQKVIVLFQVPNFPLWINTDEGPTELLGEDALLANTFVHYMDHVKGGGDPESLPDASFVVLLPMVKSGFAAMAASEDFFGGEKIKWTVSGASKRGWTTWLVGAVDQARPVADQCVHGIVPIVLNGLHFAETLKH</sequence>
<dbReference type="PANTHER" id="PTHR31497:SF0">
    <property type="entry name" value="AUTOCRINE PROLIFERATION REPRESSOR PROTEIN A"/>
    <property type="match status" value="1"/>
</dbReference>